<sequence length="146" mass="16126">MTRLAGCVLCEGVGGRLVFEAPAFRVIHADEAGFPGFYRVIWRDHAAEFSDLSVAERTLCMEAVATVEQCLRDHLAPTKINLAALGNMVPHLHWHVIARYEWDTRFPAPVWAAAQRDRDADREAAVSAQLPAAEAAMIEALSKRTS</sequence>
<gene>
    <name evidence="3" type="ORF">EAH82_06270</name>
</gene>
<evidence type="ECO:0000313" key="4">
    <source>
        <dbReference type="Proteomes" id="UP000319212"/>
    </source>
</evidence>
<name>A0A502DSR2_9BURK</name>
<accession>A0A502DSR2</accession>
<dbReference type="Pfam" id="PF01230">
    <property type="entry name" value="HIT"/>
    <property type="match status" value="1"/>
</dbReference>
<dbReference type="InterPro" id="IPR036265">
    <property type="entry name" value="HIT-like_sf"/>
</dbReference>
<dbReference type="SUPFAM" id="SSF54197">
    <property type="entry name" value="HIT-like"/>
    <property type="match status" value="1"/>
</dbReference>
<evidence type="ECO:0000259" key="2">
    <source>
        <dbReference type="PROSITE" id="PS51084"/>
    </source>
</evidence>
<reference evidence="3 4" key="1">
    <citation type="journal article" date="2019" name="Environ. Microbiol.">
        <title>Species interactions and distinct microbial communities in high Arctic permafrost affected cryosols are associated with the CH4 and CO2 gas fluxes.</title>
        <authorList>
            <person name="Altshuler I."/>
            <person name="Hamel J."/>
            <person name="Turney S."/>
            <person name="Magnuson E."/>
            <person name="Levesque R."/>
            <person name="Greer C."/>
            <person name="Whyte L.G."/>
        </authorList>
    </citation>
    <scope>NUCLEOTIDE SEQUENCE [LARGE SCALE GENOMIC DNA]</scope>
    <source>
        <strain evidence="3 4">S06.C</strain>
    </source>
</reference>
<dbReference type="Gene3D" id="3.30.428.10">
    <property type="entry name" value="HIT-like"/>
    <property type="match status" value="1"/>
</dbReference>
<organism evidence="3 4">
    <name type="scientific">Variovorax guangxiensis</name>
    <dbReference type="NCBI Taxonomy" id="1775474"/>
    <lineage>
        <taxon>Bacteria</taxon>
        <taxon>Pseudomonadati</taxon>
        <taxon>Pseudomonadota</taxon>
        <taxon>Betaproteobacteria</taxon>
        <taxon>Burkholderiales</taxon>
        <taxon>Comamonadaceae</taxon>
        <taxon>Variovorax</taxon>
    </lineage>
</organism>
<dbReference type="RefSeq" id="WP_140839885.1">
    <property type="nucleotide sequence ID" value="NZ_RCZI01000002.1"/>
</dbReference>
<dbReference type="Proteomes" id="UP000319212">
    <property type="component" value="Unassembled WGS sequence"/>
</dbReference>
<dbReference type="AlphaFoldDB" id="A0A502DSR2"/>
<dbReference type="InterPro" id="IPR011146">
    <property type="entry name" value="HIT-like"/>
</dbReference>
<feature type="short sequence motif" description="Histidine triad motif" evidence="1">
    <location>
        <begin position="91"/>
        <end position="95"/>
    </location>
</feature>
<proteinExistence type="predicted"/>
<dbReference type="PIRSF" id="PIRSF000714">
    <property type="entry name" value="HIT"/>
    <property type="match status" value="1"/>
</dbReference>
<dbReference type="EMBL" id="RCZI01000002">
    <property type="protein sequence ID" value="TPG28413.1"/>
    <property type="molecule type" value="Genomic_DNA"/>
</dbReference>
<protein>
    <submittedName>
        <fullName evidence="3">HIT family protein</fullName>
    </submittedName>
</protein>
<dbReference type="PROSITE" id="PS51084">
    <property type="entry name" value="HIT_2"/>
    <property type="match status" value="1"/>
</dbReference>
<dbReference type="GO" id="GO:0003824">
    <property type="term" value="F:catalytic activity"/>
    <property type="evidence" value="ECO:0007669"/>
    <property type="project" value="InterPro"/>
</dbReference>
<comment type="caution">
    <text evidence="3">The sequence shown here is derived from an EMBL/GenBank/DDBJ whole genome shotgun (WGS) entry which is preliminary data.</text>
</comment>
<evidence type="ECO:0000313" key="3">
    <source>
        <dbReference type="EMBL" id="TPG28413.1"/>
    </source>
</evidence>
<dbReference type="InterPro" id="IPR026026">
    <property type="entry name" value="HIT_Hint"/>
</dbReference>
<feature type="domain" description="HIT" evidence="2">
    <location>
        <begin position="35"/>
        <end position="106"/>
    </location>
</feature>
<evidence type="ECO:0000256" key="1">
    <source>
        <dbReference type="PROSITE-ProRule" id="PRU00464"/>
    </source>
</evidence>
<dbReference type="OrthoDB" id="9799145at2"/>